<evidence type="ECO:0000313" key="4">
    <source>
        <dbReference type="Proteomes" id="UP000179233"/>
    </source>
</evidence>
<dbReference type="EC" id="3.1.1.-" evidence="2"/>
<dbReference type="GO" id="GO:0000049">
    <property type="term" value="F:tRNA binding"/>
    <property type="evidence" value="ECO:0007669"/>
    <property type="project" value="UniProtKB-UniRule"/>
</dbReference>
<keyword evidence="2" id="KW-0963">Cytoplasm</keyword>
<comment type="caution">
    <text evidence="3">The sequence shown here is derived from an EMBL/GenBank/DDBJ whole genome shotgun (WGS) entry which is preliminary data.</text>
</comment>
<dbReference type="Gene3D" id="3.50.80.10">
    <property type="entry name" value="D-tyrosyl-tRNA(Tyr) deacylase"/>
    <property type="match status" value="1"/>
</dbReference>
<dbReference type="NCBIfam" id="TIGR00256">
    <property type="entry name" value="D-aminoacyl-tRNA deacylase"/>
    <property type="match status" value="1"/>
</dbReference>
<protein>
    <recommendedName>
        <fullName evidence="2">D-aminoacyl-tRNA deacylase</fullName>
        <shortName evidence="2">DTD</shortName>
        <ecNumber evidence="2">3.1.1.96</ecNumber>
    </recommendedName>
    <alternativeName>
        <fullName evidence="2">Gly-tRNA(Ala) deacylase</fullName>
        <ecNumber evidence="2">3.1.1.-</ecNumber>
    </alternativeName>
</protein>
<accession>A0A1G1VTL5</accession>
<gene>
    <name evidence="2" type="primary">dtd</name>
    <name evidence="3" type="ORF">A2786_04360</name>
</gene>
<reference evidence="3 4" key="1">
    <citation type="journal article" date="2016" name="Nat. Commun.">
        <title>Thousands of microbial genomes shed light on interconnected biogeochemical processes in an aquifer system.</title>
        <authorList>
            <person name="Anantharaman K."/>
            <person name="Brown C.T."/>
            <person name="Hug L.A."/>
            <person name="Sharon I."/>
            <person name="Castelle C.J."/>
            <person name="Probst A.J."/>
            <person name="Thomas B.C."/>
            <person name="Singh A."/>
            <person name="Wilkins M.J."/>
            <person name="Karaoz U."/>
            <person name="Brodie E.L."/>
            <person name="Williams K.H."/>
            <person name="Hubbard S.S."/>
            <person name="Banfield J.F."/>
        </authorList>
    </citation>
    <scope>NUCLEOTIDE SEQUENCE [LARGE SCALE GENOMIC DNA]</scope>
</reference>
<dbReference type="GO" id="GO:0106026">
    <property type="term" value="F:Gly-tRNA(Ala) deacylase activity"/>
    <property type="evidence" value="ECO:0007669"/>
    <property type="project" value="UniProtKB-UniRule"/>
</dbReference>
<feature type="short sequence motif" description="Gly-cisPro motif, important for rejection of L-amino acids" evidence="2">
    <location>
        <begin position="136"/>
        <end position="137"/>
    </location>
</feature>
<proteinExistence type="inferred from homology"/>
<organism evidence="3 4">
    <name type="scientific">Candidatus Chisholmbacteria bacterium RIFCSPHIGHO2_01_FULL_52_32</name>
    <dbReference type="NCBI Taxonomy" id="1797591"/>
    <lineage>
        <taxon>Bacteria</taxon>
        <taxon>Candidatus Chisholmiibacteriota</taxon>
    </lineage>
</organism>
<dbReference type="InterPro" id="IPR003732">
    <property type="entry name" value="Daa-tRNA_deacyls_DTD"/>
</dbReference>
<comment type="subcellular location">
    <subcellularLocation>
        <location evidence="2">Cytoplasm</location>
    </subcellularLocation>
</comment>
<dbReference type="GO" id="GO:0019478">
    <property type="term" value="P:D-amino acid catabolic process"/>
    <property type="evidence" value="ECO:0007669"/>
    <property type="project" value="UniProtKB-UniRule"/>
</dbReference>
<comment type="catalytic activity">
    <reaction evidence="2">
        <text>a D-aminoacyl-tRNA + H2O = a tRNA + a D-alpha-amino acid + H(+)</text>
        <dbReference type="Rhea" id="RHEA:13953"/>
        <dbReference type="Rhea" id="RHEA-COMP:10123"/>
        <dbReference type="Rhea" id="RHEA-COMP:10124"/>
        <dbReference type="ChEBI" id="CHEBI:15377"/>
        <dbReference type="ChEBI" id="CHEBI:15378"/>
        <dbReference type="ChEBI" id="CHEBI:59871"/>
        <dbReference type="ChEBI" id="CHEBI:78442"/>
        <dbReference type="ChEBI" id="CHEBI:79333"/>
        <dbReference type="EC" id="3.1.1.96"/>
    </reaction>
</comment>
<dbReference type="SUPFAM" id="SSF69500">
    <property type="entry name" value="DTD-like"/>
    <property type="match status" value="1"/>
</dbReference>
<dbReference type="GO" id="GO:0051500">
    <property type="term" value="F:D-tyrosyl-tRNA(Tyr) deacylase activity"/>
    <property type="evidence" value="ECO:0007669"/>
    <property type="project" value="TreeGrafter"/>
</dbReference>
<keyword evidence="2" id="KW-0378">Hydrolase</keyword>
<sequence>MRAVIQRVREASVKTGTATTAIGPGLLVLVAAAKDDSVSDARYLADKIAALRIMADANGKMNRSLTEVDGAILVVSQFTLYARTRKGNRPSFIDAAGTEAARQLYESFIARIKEHRLKVATGSFGDYMLVSLLNDGPVTIIIDSKDREKPRRG</sequence>
<comment type="domain">
    <text evidence="2">A Gly-cisPro motif from one monomer fits into the active site of the other monomer to allow specific chiral rejection of L-amino acids.</text>
</comment>
<comment type="similarity">
    <text evidence="1 2">Belongs to the DTD family.</text>
</comment>
<comment type="function">
    <text evidence="2">An aminoacyl-tRNA editing enzyme that deacylates mischarged D-aminoacyl-tRNAs. Also deacylates mischarged glycyl-tRNA(Ala), protecting cells against glycine mischarging by AlaRS. Acts via tRNA-based rather than protein-based catalysis; rejects L-amino acids rather than detecting D-amino acids in the active site. By recycling D-aminoacyl-tRNA to D-amino acids and free tRNA molecules, this enzyme counteracts the toxicity associated with the formation of D-aminoacyl-tRNA entities in vivo and helps enforce protein L-homochirality.</text>
</comment>
<dbReference type="HAMAP" id="MF_00518">
    <property type="entry name" value="Deacylase_Dtd"/>
    <property type="match status" value="1"/>
</dbReference>
<evidence type="ECO:0000256" key="1">
    <source>
        <dbReference type="ARBA" id="ARBA00009673"/>
    </source>
</evidence>
<dbReference type="PANTHER" id="PTHR10472">
    <property type="entry name" value="D-TYROSYL-TRNA TYR DEACYLASE"/>
    <property type="match status" value="1"/>
</dbReference>
<dbReference type="PANTHER" id="PTHR10472:SF5">
    <property type="entry name" value="D-AMINOACYL-TRNA DEACYLASE 1"/>
    <property type="match status" value="1"/>
</dbReference>
<comment type="catalytic activity">
    <reaction evidence="2">
        <text>glycyl-tRNA(Ala) + H2O = tRNA(Ala) + glycine + H(+)</text>
        <dbReference type="Rhea" id="RHEA:53744"/>
        <dbReference type="Rhea" id="RHEA-COMP:9657"/>
        <dbReference type="Rhea" id="RHEA-COMP:13640"/>
        <dbReference type="ChEBI" id="CHEBI:15377"/>
        <dbReference type="ChEBI" id="CHEBI:15378"/>
        <dbReference type="ChEBI" id="CHEBI:57305"/>
        <dbReference type="ChEBI" id="CHEBI:78442"/>
        <dbReference type="ChEBI" id="CHEBI:78522"/>
    </reaction>
</comment>
<dbReference type="GO" id="GO:0043908">
    <property type="term" value="F:Ser(Gly)-tRNA(Ala) hydrolase activity"/>
    <property type="evidence" value="ECO:0007669"/>
    <property type="project" value="UniProtKB-UniRule"/>
</dbReference>
<dbReference type="GO" id="GO:0005737">
    <property type="term" value="C:cytoplasm"/>
    <property type="evidence" value="ECO:0007669"/>
    <property type="project" value="UniProtKB-SubCell"/>
</dbReference>
<evidence type="ECO:0000313" key="3">
    <source>
        <dbReference type="EMBL" id="OGY18700.1"/>
    </source>
</evidence>
<keyword evidence="2" id="KW-0694">RNA-binding</keyword>
<dbReference type="InterPro" id="IPR023509">
    <property type="entry name" value="DTD-like_sf"/>
</dbReference>
<name>A0A1G1VTL5_9BACT</name>
<evidence type="ECO:0000256" key="2">
    <source>
        <dbReference type="HAMAP-Rule" id="MF_00518"/>
    </source>
</evidence>
<dbReference type="AlphaFoldDB" id="A0A1G1VTL5"/>
<comment type="subunit">
    <text evidence="2">Homodimer.</text>
</comment>
<dbReference type="FunFam" id="3.50.80.10:FF:000001">
    <property type="entry name" value="D-aminoacyl-tRNA deacylase"/>
    <property type="match status" value="1"/>
</dbReference>
<dbReference type="Pfam" id="PF02580">
    <property type="entry name" value="Tyr_Deacylase"/>
    <property type="match status" value="1"/>
</dbReference>
<dbReference type="EMBL" id="MHCJ01000003">
    <property type="protein sequence ID" value="OGY18700.1"/>
    <property type="molecule type" value="Genomic_DNA"/>
</dbReference>
<dbReference type="EC" id="3.1.1.96" evidence="2"/>
<dbReference type="Proteomes" id="UP000179233">
    <property type="component" value="Unassembled WGS sequence"/>
</dbReference>
<keyword evidence="2" id="KW-0820">tRNA-binding</keyword>